<dbReference type="GO" id="GO:0031267">
    <property type="term" value="F:small GTPase binding"/>
    <property type="evidence" value="ECO:0007669"/>
    <property type="project" value="InterPro"/>
</dbReference>
<evidence type="ECO:0000313" key="4">
    <source>
        <dbReference type="Proteomes" id="UP000023152"/>
    </source>
</evidence>
<evidence type="ECO:0000259" key="2">
    <source>
        <dbReference type="Pfam" id="PF08506"/>
    </source>
</evidence>
<dbReference type="Gene3D" id="1.25.10.10">
    <property type="entry name" value="Leucine-rich Repeat Variant"/>
    <property type="match status" value="1"/>
</dbReference>
<dbReference type="InterPro" id="IPR005043">
    <property type="entry name" value="XPO2_C"/>
</dbReference>
<keyword evidence="4" id="KW-1185">Reference proteome</keyword>
<gene>
    <name evidence="3" type="ORF">RFI_29190</name>
</gene>
<dbReference type="GO" id="GO:0005049">
    <property type="term" value="F:nuclear export signal receptor activity"/>
    <property type="evidence" value="ECO:0007669"/>
    <property type="project" value="TreeGrafter"/>
</dbReference>
<dbReference type="GO" id="GO:0006611">
    <property type="term" value="P:protein export from nucleus"/>
    <property type="evidence" value="ECO:0007669"/>
    <property type="project" value="TreeGrafter"/>
</dbReference>
<evidence type="ECO:0000313" key="3">
    <source>
        <dbReference type="EMBL" id="ETO08200.1"/>
    </source>
</evidence>
<feature type="domain" description="Exportin-2 C-terminal" evidence="1">
    <location>
        <begin position="218"/>
        <end position="438"/>
    </location>
</feature>
<dbReference type="InterPro" id="IPR011989">
    <property type="entry name" value="ARM-like"/>
</dbReference>
<dbReference type="Pfam" id="PF08506">
    <property type="entry name" value="Cse1"/>
    <property type="match status" value="1"/>
</dbReference>
<proteinExistence type="predicted"/>
<dbReference type="GO" id="GO:0005635">
    <property type="term" value="C:nuclear envelope"/>
    <property type="evidence" value="ECO:0007669"/>
    <property type="project" value="TreeGrafter"/>
</dbReference>
<protein>
    <submittedName>
        <fullName evidence="3">Uncharacterized protein</fullName>
    </submittedName>
</protein>
<organism evidence="3 4">
    <name type="scientific">Reticulomyxa filosa</name>
    <dbReference type="NCBI Taxonomy" id="46433"/>
    <lineage>
        <taxon>Eukaryota</taxon>
        <taxon>Sar</taxon>
        <taxon>Rhizaria</taxon>
        <taxon>Retaria</taxon>
        <taxon>Foraminifera</taxon>
        <taxon>Monothalamids</taxon>
        <taxon>Reticulomyxidae</taxon>
        <taxon>Reticulomyxa</taxon>
    </lineage>
</organism>
<dbReference type="OrthoDB" id="3268246at2759"/>
<evidence type="ECO:0000259" key="1">
    <source>
        <dbReference type="Pfam" id="PF03378"/>
    </source>
</evidence>
<dbReference type="Pfam" id="PF03378">
    <property type="entry name" value="CAS_CSE1"/>
    <property type="match status" value="1"/>
</dbReference>
<comment type="caution">
    <text evidence="3">The sequence shown here is derived from an EMBL/GenBank/DDBJ whole genome shotgun (WGS) entry which is preliminary data.</text>
</comment>
<dbReference type="PANTHER" id="PTHR10997">
    <property type="entry name" value="IMPORTIN-7, 8, 11"/>
    <property type="match status" value="1"/>
</dbReference>
<name>X6M590_RETFI</name>
<sequence>MHNVVFIYIYTCIYIYIESDLEMYETNGEDWVLRDMEGSDLFTRRRGAVDLVRALCECFEEQMAKMIMPLIQSMTEEYESNKAEKFPAMDAVINLMLAMGVKKSTRQFGATEISTRIPIFKFFERYIIPELKEKSKAHDIIRADALKFIVIFRTQWETKMFLSLLSLACKFLKEKDYVLHTYAAIAIEKIVTLRVNVNMSESFLIAPSDSLTYTRAPFKYPKEELLKHLKPVIENLFYVLEKHQESHTNEYVMSTILLVIQRAQEGLIAVVGPLLQQSKKMLLALSKNPQKPRFTHCLFETIAASIYYICKSDSSKVDNFERELMDTFFQILGQTTCTEFHPYVFQLMAMMLRLRTKITQQYVDLFEKILSANLWHDQGTIEALSGMFEDYLQKVNVDEFVTKARLEKILSIFATLLNKRTQDFQAFRVLKAVFQFVPKFVSGFFF</sequence>
<dbReference type="Proteomes" id="UP000023152">
    <property type="component" value="Unassembled WGS sequence"/>
</dbReference>
<dbReference type="InterPro" id="IPR016024">
    <property type="entry name" value="ARM-type_fold"/>
</dbReference>
<dbReference type="PANTHER" id="PTHR10997:SF8">
    <property type="entry name" value="EXPORTIN-2"/>
    <property type="match status" value="1"/>
</dbReference>
<feature type="domain" description="Exportin-2 central" evidence="2">
    <location>
        <begin position="18"/>
        <end position="187"/>
    </location>
</feature>
<dbReference type="SUPFAM" id="SSF48371">
    <property type="entry name" value="ARM repeat"/>
    <property type="match status" value="1"/>
</dbReference>
<dbReference type="EMBL" id="ASPP01025265">
    <property type="protein sequence ID" value="ETO08200.1"/>
    <property type="molecule type" value="Genomic_DNA"/>
</dbReference>
<accession>X6M590</accession>
<dbReference type="GO" id="GO:0006606">
    <property type="term" value="P:protein import into nucleus"/>
    <property type="evidence" value="ECO:0007669"/>
    <property type="project" value="TreeGrafter"/>
</dbReference>
<dbReference type="InterPro" id="IPR013713">
    <property type="entry name" value="XPO2_central"/>
</dbReference>
<dbReference type="AlphaFoldDB" id="X6M590"/>
<dbReference type="GO" id="GO:0005829">
    <property type="term" value="C:cytosol"/>
    <property type="evidence" value="ECO:0007669"/>
    <property type="project" value="TreeGrafter"/>
</dbReference>
<reference evidence="3 4" key="1">
    <citation type="journal article" date="2013" name="Curr. Biol.">
        <title>The Genome of the Foraminiferan Reticulomyxa filosa.</title>
        <authorList>
            <person name="Glockner G."/>
            <person name="Hulsmann N."/>
            <person name="Schleicher M."/>
            <person name="Noegel A.A."/>
            <person name="Eichinger L."/>
            <person name="Gallinger C."/>
            <person name="Pawlowski J."/>
            <person name="Sierra R."/>
            <person name="Euteneuer U."/>
            <person name="Pillet L."/>
            <person name="Moustafa A."/>
            <person name="Platzer M."/>
            <person name="Groth M."/>
            <person name="Szafranski K."/>
            <person name="Schliwa M."/>
        </authorList>
    </citation>
    <scope>NUCLEOTIDE SEQUENCE [LARGE SCALE GENOMIC DNA]</scope>
</reference>